<keyword evidence="7" id="KW-0539">Nucleus</keyword>
<dbReference type="PROSITE" id="PS50119">
    <property type="entry name" value="ZF_BBOX"/>
    <property type="match status" value="1"/>
</dbReference>
<dbReference type="eggNOG" id="ENOG502QT4C">
    <property type="taxonomic scope" value="Eukaryota"/>
</dbReference>
<feature type="compositionally biased region" description="Polar residues" evidence="9">
    <location>
        <begin position="44"/>
        <end position="60"/>
    </location>
</feature>
<keyword evidence="3" id="KW-0677">Repeat</keyword>
<evidence type="ECO:0000313" key="11">
    <source>
        <dbReference type="EMBL" id="ABO97666.1"/>
    </source>
</evidence>
<dbReference type="PANTHER" id="PTHR31832:SF63">
    <property type="entry name" value="B-BOX ZINC FINGER PROTEIN 23"/>
    <property type="match status" value="1"/>
</dbReference>
<keyword evidence="2" id="KW-0479">Metal-binding</keyword>
<dbReference type="HOGENOM" id="CLU_1153324_0_0_1"/>
<evidence type="ECO:0000256" key="7">
    <source>
        <dbReference type="ARBA" id="ARBA00023242"/>
    </source>
</evidence>
<dbReference type="GeneID" id="5003258"/>
<organism evidence="11 12">
    <name type="scientific">Ostreococcus lucimarinus (strain CCE9901)</name>
    <dbReference type="NCBI Taxonomy" id="436017"/>
    <lineage>
        <taxon>Eukaryota</taxon>
        <taxon>Viridiplantae</taxon>
        <taxon>Chlorophyta</taxon>
        <taxon>Mamiellophyceae</taxon>
        <taxon>Mamiellales</taxon>
        <taxon>Bathycoccaceae</taxon>
        <taxon>Ostreococcus</taxon>
    </lineage>
</organism>
<name>A4S1I6_OSTLU</name>
<dbReference type="Proteomes" id="UP000001568">
    <property type="component" value="Chromosome 8"/>
</dbReference>
<comment type="subcellular location">
    <subcellularLocation>
        <location evidence="1">Nucleus</location>
    </subcellularLocation>
</comment>
<dbReference type="KEGG" id="olu:OSTLU_33113"/>
<dbReference type="SMART" id="SM00336">
    <property type="entry name" value="BBOX"/>
    <property type="match status" value="1"/>
</dbReference>
<dbReference type="InterPro" id="IPR051979">
    <property type="entry name" value="B-box_zinc_finger"/>
</dbReference>
<dbReference type="CDD" id="cd19821">
    <property type="entry name" value="Bbox1_BBX-like"/>
    <property type="match status" value="1"/>
</dbReference>
<proteinExistence type="predicted"/>
<keyword evidence="12" id="KW-1185">Reference proteome</keyword>
<keyword evidence="8" id="KW-0863">Zinc-finger</keyword>
<dbReference type="OMA" id="CACARCD"/>
<dbReference type="GO" id="GO:0006355">
    <property type="term" value="P:regulation of DNA-templated transcription"/>
    <property type="evidence" value="ECO:0007669"/>
    <property type="project" value="TreeGrafter"/>
</dbReference>
<dbReference type="GO" id="GO:0009640">
    <property type="term" value="P:photomorphogenesis"/>
    <property type="evidence" value="ECO:0007669"/>
    <property type="project" value="TreeGrafter"/>
</dbReference>
<dbReference type="Gramene" id="ABO97666">
    <property type="protein sequence ID" value="ABO97666"/>
    <property type="gene ID" value="OSTLU_33113"/>
</dbReference>
<feature type="region of interest" description="Disordered" evidence="9">
    <location>
        <begin position="40"/>
        <end position="60"/>
    </location>
</feature>
<feature type="domain" description="B box-type" evidence="10">
    <location>
        <begin position="61"/>
        <end position="108"/>
    </location>
</feature>
<evidence type="ECO:0000256" key="3">
    <source>
        <dbReference type="ARBA" id="ARBA00022737"/>
    </source>
</evidence>
<protein>
    <recommendedName>
        <fullName evidence="10">B box-type domain-containing protein</fullName>
    </recommendedName>
</protein>
<evidence type="ECO:0000256" key="9">
    <source>
        <dbReference type="SAM" id="MobiDB-lite"/>
    </source>
</evidence>
<dbReference type="RefSeq" id="XP_001419373.1">
    <property type="nucleotide sequence ID" value="XM_001419336.1"/>
</dbReference>
<reference evidence="11 12" key="1">
    <citation type="journal article" date="2007" name="Proc. Natl. Acad. Sci. U.S.A.">
        <title>The tiny eukaryote Ostreococcus provides genomic insights into the paradox of plankton speciation.</title>
        <authorList>
            <person name="Palenik B."/>
            <person name="Grimwood J."/>
            <person name="Aerts A."/>
            <person name="Rouze P."/>
            <person name="Salamov A."/>
            <person name="Putnam N."/>
            <person name="Dupont C."/>
            <person name="Jorgensen R."/>
            <person name="Derelle E."/>
            <person name="Rombauts S."/>
            <person name="Zhou K."/>
            <person name="Otillar R."/>
            <person name="Merchant S.S."/>
            <person name="Podell S."/>
            <person name="Gaasterland T."/>
            <person name="Napoli C."/>
            <person name="Gendler K."/>
            <person name="Manuell A."/>
            <person name="Tai V."/>
            <person name="Vallon O."/>
            <person name="Piganeau G."/>
            <person name="Jancek S."/>
            <person name="Heijde M."/>
            <person name="Jabbari K."/>
            <person name="Bowler C."/>
            <person name="Lohr M."/>
            <person name="Robbens S."/>
            <person name="Werner G."/>
            <person name="Dubchak I."/>
            <person name="Pazour G.J."/>
            <person name="Ren Q."/>
            <person name="Paulsen I."/>
            <person name="Delwiche C."/>
            <person name="Schmutz J."/>
            <person name="Rokhsar D."/>
            <person name="Van de Peer Y."/>
            <person name="Moreau H."/>
            <person name="Grigoriev I.V."/>
        </authorList>
    </citation>
    <scope>NUCLEOTIDE SEQUENCE [LARGE SCALE GENOMIC DNA]</scope>
    <source>
        <strain evidence="11 12">CCE9901</strain>
    </source>
</reference>
<accession>A4S1I6</accession>
<dbReference type="GO" id="GO:0008270">
    <property type="term" value="F:zinc ion binding"/>
    <property type="evidence" value="ECO:0007669"/>
    <property type="project" value="UniProtKB-KW"/>
</dbReference>
<evidence type="ECO:0000256" key="1">
    <source>
        <dbReference type="ARBA" id="ARBA00004123"/>
    </source>
</evidence>
<dbReference type="EMBL" id="CP000588">
    <property type="protein sequence ID" value="ABO97666.1"/>
    <property type="molecule type" value="Genomic_DNA"/>
</dbReference>
<dbReference type="STRING" id="436017.A4S1I6"/>
<dbReference type="Pfam" id="PF00643">
    <property type="entry name" value="zf-B_box"/>
    <property type="match status" value="1"/>
</dbReference>
<evidence type="ECO:0000256" key="8">
    <source>
        <dbReference type="PROSITE-ProRule" id="PRU00024"/>
    </source>
</evidence>
<dbReference type="GO" id="GO:0005634">
    <property type="term" value="C:nucleus"/>
    <property type="evidence" value="ECO:0007669"/>
    <property type="project" value="UniProtKB-SubCell"/>
</dbReference>
<keyword evidence="5" id="KW-0805">Transcription regulation</keyword>
<dbReference type="InterPro" id="IPR000315">
    <property type="entry name" value="Znf_B-box"/>
</dbReference>
<evidence type="ECO:0000259" key="10">
    <source>
        <dbReference type="PROSITE" id="PS50119"/>
    </source>
</evidence>
<dbReference type="InterPro" id="IPR049808">
    <property type="entry name" value="CONSTANS-like_Bbox1"/>
</dbReference>
<feature type="region of interest" description="Disordered" evidence="9">
    <location>
        <begin position="122"/>
        <end position="172"/>
    </location>
</feature>
<evidence type="ECO:0000256" key="6">
    <source>
        <dbReference type="ARBA" id="ARBA00023163"/>
    </source>
</evidence>
<evidence type="ECO:0000256" key="2">
    <source>
        <dbReference type="ARBA" id="ARBA00022723"/>
    </source>
</evidence>
<dbReference type="PANTHER" id="PTHR31832">
    <property type="entry name" value="B-BOX ZINC FINGER PROTEIN 22"/>
    <property type="match status" value="1"/>
</dbReference>
<evidence type="ECO:0000256" key="4">
    <source>
        <dbReference type="ARBA" id="ARBA00022833"/>
    </source>
</evidence>
<evidence type="ECO:0000313" key="12">
    <source>
        <dbReference type="Proteomes" id="UP000001568"/>
    </source>
</evidence>
<gene>
    <name evidence="11" type="ORF">OSTLU_33113</name>
</gene>
<evidence type="ECO:0000256" key="5">
    <source>
        <dbReference type="ARBA" id="ARBA00023015"/>
    </source>
</evidence>
<sequence>MPDVMCGTCAEAPAAVVRVESQTGVALCACARCDTRQTAKRGSGRSTTQRVGLRQASGNGSDELSCDVCQMNPAYVICHEDRAFLCRVCDVSIHEANATSRKHQRFLFANTRVELEAMGAGEEAGTRMSPSDSAAEHTVPQFEQEEVGRKRKYNRQQKASVPSEDATVPSIDDLAPGVFENFMTGLLGEEEGRKHMEKSTADENNFWGDIFSENWAAMDGMMDDELAVPNFDQQVPTNAMY</sequence>
<keyword evidence="6" id="KW-0804">Transcription</keyword>
<keyword evidence="4" id="KW-0862">Zinc</keyword>
<dbReference type="AlphaFoldDB" id="A4S1I6"/>
<dbReference type="OrthoDB" id="495392at2759"/>